<accession>A0A015KMN4</accession>
<dbReference type="AlphaFoldDB" id="A0A015KMN4"/>
<protein>
    <recommendedName>
        <fullName evidence="3">BAH domain-containing protein</fullName>
    </recommendedName>
</protein>
<gene>
    <name evidence="1" type="ORF">RirG_102050</name>
</gene>
<comment type="caution">
    <text evidence="1">The sequence shown here is derived from an EMBL/GenBank/DDBJ whole genome shotgun (WGS) entry which is preliminary data.</text>
</comment>
<dbReference type="Proteomes" id="UP000022910">
    <property type="component" value="Unassembled WGS sequence"/>
</dbReference>
<dbReference type="EMBL" id="JEMT01017172">
    <property type="protein sequence ID" value="EXX68779.1"/>
    <property type="molecule type" value="Genomic_DNA"/>
</dbReference>
<evidence type="ECO:0008006" key="3">
    <source>
        <dbReference type="Google" id="ProtNLM"/>
    </source>
</evidence>
<reference evidence="1 2" key="1">
    <citation type="submission" date="2014-02" db="EMBL/GenBank/DDBJ databases">
        <title>Single nucleus genome sequencing reveals high similarity among nuclei of an endomycorrhizal fungus.</title>
        <authorList>
            <person name="Lin K."/>
            <person name="Geurts R."/>
            <person name="Zhang Z."/>
            <person name="Limpens E."/>
            <person name="Saunders D.G."/>
            <person name="Mu D."/>
            <person name="Pang E."/>
            <person name="Cao H."/>
            <person name="Cha H."/>
            <person name="Lin T."/>
            <person name="Zhou Q."/>
            <person name="Shang Y."/>
            <person name="Li Y."/>
            <person name="Ivanov S."/>
            <person name="Sharma T."/>
            <person name="Velzen R.V."/>
            <person name="Ruijter N.D."/>
            <person name="Aanen D.K."/>
            <person name="Win J."/>
            <person name="Kamoun S."/>
            <person name="Bisseling T."/>
            <person name="Huang S."/>
        </authorList>
    </citation>
    <scope>NUCLEOTIDE SEQUENCE [LARGE SCALE GENOMIC DNA]</scope>
    <source>
        <strain evidence="2">DAOM197198w</strain>
    </source>
</reference>
<dbReference type="HOGENOM" id="CLU_033749_0_0_1"/>
<sequence length="580" mass="67608">MHRVRTKTNKFTTGRIRNTKKTKPQFVQRDTRVANIFQNNLRVNVESQHNSETDDTDTFQWNNGEEYISNIENISEPLENTDVNAELSDTNVNTVYDYSSSLNGQCFPNISVFLIFIWTVKHIIGTAAYKDLINILKHPQFCIFDLPNDLSTVKKYRNKLPLMPISSLTVPILQKNTLSNSEATKEAYYFSILNHIERVLNNPQLKKHTYFGAGVEVTNKRELWHGTLWHESPLFDLTSISYNDVIYSTGEFVMYEFDNVRYYGRILAFIQVEENGSWRIKIQKLLNYFDLPRIFRSASRGTDQLWMTDDFILIRHSQIIKKVVIWLKDTDQIPRYEKRISEILYKHNNRYTIRPIEQRHHHPNEYITMGIPPSPNMKVFKFFIDLYYDDFGTFRTVYHSLGGLYVQFGFIPFGGEFEDVIKPFIKDIKQLQHGIVMKIGEEEVWVTGGLGLTTADLPQGNDLAGILRQNANYGCRTCEVFKENLTEIDYDIKKHGRYHHLTDNYFDYLHQLHDIPSLQTAFAKEHGLCIKPNVLDQLFRDRHTQTPQDAFHAVAGLGGRLLNITLESFTRDGEAKFLTV</sequence>
<evidence type="ECO:0000313" key="2">
    <source>
        <dbReference type="Proteomes" id="UP000022910"/>
    </source>
</evidence>
<evidence type="ECO:0000313" key="1">
    <source>
        <dbReference type="EMBL" id="EXX68779.1"/>
    </source>
</evidence>
<name>A0A015KMN4_RHIIW</name>
<proteinExistence type="predicted"/>
<organism evidence="1 2">
    <name type="scientific">Rhizophagus irregularis (strain DAOM 197198w)</name>
    <name type="common">Glomus intraradices</name>
    <dbReference type="NCBI Taxonomy" id="1432141"/>
    <lineage>
        <taxon>Eukaryota</taxon>
        <taxon>Fungi</taxon>
        <taxon>Fungi incertae sedis</taxon>
        <taxon>Mucoromycota</taxon>
        <taxon>Glomeromycotina</taxon>
        <taxon>Glomeromycetes</taxon>
        <taxon>Glomerales</taxon>
        <taxon>Glomeraceae</taxon>
        <taxon>Rhizophagus</taxon>
    </lineage>
</organism>
<keyword evidence="2" id="KW-1185">Reference proteome</keyword>